<dbReference type="OrthoDB" id="3265858at2759"/>
<dbReference type="EMBL" id="JANKHO010000116">
    <property type="protein sequence ID" value="KAJ3515021.1"/>
    <property type="molecule type" value="Genomic_DNA"/>
</dbReference>
<accession>A0A9W8K7K5</accession>
<protein>
    <recommendedName>
        <fullName evidence="2">DUF6697 domain-containing protein</fullName>
    </recommendedName>
</protein>
<dbReference type="AlphaFoldDB" id="A0A9W8K7K5"/>
<gene>
    <name evidence="3" type="ORF">NLJ89_g2013</name>
</gene>
<proteinExistence type="predicted"/>
<feature type="compositionally biased region" description="Low complexity" evidence="1">
    <location>
        <begin position="402"/>
        <end position="415"/>
    </location>
</feature>
<feature type="compositionally biased region" description="Polar residues" evidence="1">
    <location>
        <begin position="103"/>
        <end position="112"/>
    </location>
</feature>
<evidence type="ECO:0000313" key="3">
    <source>
        <dbReference type="EMBL" id="KAJ3515021.1"/>
    </source>
</evidence>
<evidence type="ECO:0000313" key="4">
    <source>
        <dbReference type="Proteomes" id="UP001148786"/>
    </source>
</evidence>
<feature type="domain" description="DUF6697" evidence="2">
    <location>
        <begin position="168"/>
        <end position="360"/>
    </location>
</feature>
<feature type="region of interest" description="Disordered" evidence="1">
    <location>
        <begin position="85"/>
        <end position="142"/>
    </location>
</feature>
<sequence>MTTNAKELSVLGWNRKDLLQCDTRRWYGNSETWTVQLALIGFFVAFRRKDGASFCRLVDVDNYSDVFRRDREECSEGRTRARAIKSVESEARTATTDPHARHSTFSSSTVTKPWSIRNPRGGGGGRGRGEEEEEKKKSSFKLSKRQVCKHLEGAKRPTIFPPPVPVRVSRKALTEKYGLAGRTLLWISQDKTHRFLIPTSDLNPEAPRKPGEPGLLLSCREEICRDGPWTLFVQAPGGKLVRYDYAGEYTCQVVGTMTADEFTGQALNVKLSWGDSVLKRRRHLVYRQLRARIALRKRLGDEPTKDQIQKETELNREKAYKDGLTRDDVLGAFERGEEGISIVRIECASYSHEKARAYAEAQKNSEAAEREEGPARTRKKGKNTVLQHAVGLVEDTRRTALSSAHGPPAASSSTPMRSTRERKKTYKVLQMEEQESSPLTSENELDKRISN</sequence>
<feature type="compositionally biased region" description="Basic and acidic residues" evidence="1">
    <location>
        <begin position="366"/>
        <end position="375"/>
    </location>
</feature>
<organism evidence="3 4">
    <name type="scientific">Agrocybe chaxingu</name>
    <dbReference type="NCBI Taxonomy" id="84603"/>
    <lineage>
        <taxon>Eukaryota</taxon>
        <taxon>Fungi</taxon>
        <taxon>Dikarya</taxon>
        <taxon>Basidiomycota</taxon>
        <taxon>Agaricomycotina</taxon>
        <taxon>Agaricomycetes</taxon>
        <taxon>Agaricomycetidae</taxon>
        <taxon>Agaricales</taxon>
        <taxon>Agaricineae</taxon>
        <taxon>Strophariaceae</taxon>
        <taxon>Agrocybe</taxon>
    </lineage>
</organism>
<dbReference type="Proteomes" id="UP001148786">
    <property type="component" value="Unassembled WGS sequence"/>
</dbReference>
<feature type="region of interest" description="Disordered" evidence="1">
    <location>
        <begin position="361"/>
        <end position="451"/>
    </location>
</feature>
<evidence type="ECO:0000256" key="1">
    <source>
        <dbReference type="SAM" id="MobiDB-lite"/>
    </source>
</evidence>
<name>A0A9W8K7K5_9AGAR</name>
<dbReference type="Pfam" id="PF20411">
    <property type="entry name" value="DUF6697"/>
    <property type="match status" value="1"/>
</dbReference>
<evidence type="ECO:0000259" key="2">
    <source>
        <dbReference type="Pfam" id="PF20411"/>
    </source>
</evidence>
<dbReference type="InterPro" id="IPR046520">
    <property type="entry name" value="DUF6697"/>
</dbReference>
<comment type="caution">
    <text evidence="3">The sequence shown here is derived from an EMBL/GenBank/DDBJ whole genome shotgun (WGS) entry which is preliminary data.</text>
</comment>
<keyword evidence="4" id="KW-1185">Reference proteome</keyword>
<reference evidence="3" key="1">
    <citation type="submission" date="2022-07" db="EMBL/GenBank/DDBJ databases">
        <title>Genome Sequence of Agrocybe chaxingu.</title>
        <authorList>
            <person name="Buettner E."/>
        </authorList>
    </citation>
    <scope>NUCLEOTIDE SEQUENCE</scope>
    <source>
        <strain evidence="3">MP-N11</strain>
    </source>
</reference>